<dbReference type="EMBL" id="NHYD01003208">
    <property type="protein sequence ID" value="PPQ81826.1"/>
    <property type="molecule type" value="Genomic_DNA"/>
</dbReference>
<dbReference type="OrthoDB" id="2747778at2759"/>
<dbReference type="PROSITE" id="PS00109">
    <property type="entry name" value="PROTEIN_KINASE_TYR"/>
    <property type="match status" value="1"/>
</dbReference>
<dbReference type="PANTHER" id="PTHR38248:SF2">
    <property type="entry name" value="FUNK1 11"/>
    <property type="match status" value="1"/>
</dbReference>
<sequence length="478" mass="53967">MISSSDCSAIKIDLKGKIEYDDTNIFKRLRLDSIDNRLVQKCVVAVLKTQKEDVDQFQKLIMSASAKSEEELELDSKLARDKARQTDSRYRKTEDEYQMCEPLARIFTAIANFNLPGNCTQGPTRLFHSMDDMMLEANEPHTFRFSVPVPDFEISPCGIDFSTSKLWRDRDVFGQVKSSRKQGPNAALPNTIPNIISHCADYARLFMSGRPFMLYCTGLLIFGSQFCVGIFDRDGITFSPIHDMFTETEIFVHVIRAITHELTIQELGFDPTVCVLSDEETSQLTGETKGGYLSAIISHIGSNLRLWCTIGPPMWTSVSLLGRGTAVWHTSWCSSARNRESDIYQAIQQPIEGLAKFECRGDVYFMDGKPITVRNLRNLSSHKDLGDIDSELKNPTPVLHRLVLATVGKPLWQYESEIELLTGFCDALLGHKALYEQGILHRDISAGNVLLSTAQDEKFHRFITDLDFAYVTDDMLVI</sequence>
<evidence type="ECO:0000313" key="2">
    <source>
        <dbReference type="EMBL" id="PPQ81826.1"/>
    </source>
</evidence>
<protein>
    <recommendedName>
        <fullName evidence="1">Fungal-type protein kinase domain-containing protein</fullName>
    </recommendedName>
</protein>
<dbReference type="Gene3D" id="1.10.510.10">
    <property type="entry name" value="Transferase(Phosphotransferase) domain 1"/>
    <property type="match status" value="1"/>
</dbReference>
<dbReference type="InterPro" id="IPR008266">
    <property type="entry name" value="Tyr_kinase_AS"/>
</dbReference>
<dbReference type="InterPro" id="IPR011009">
    <property type="entry name" value="Kinase-like_dom_sf"/>
</dbReference>
<reference evidence="2 3" key="1">
    <citation type="journal article" date="2018" name="Evol. Lett.">
        <title>Horizontal gene cluster transfer increased hallucinogenic mushroom diversity.</title>
        <authorList>
            <person name="Reynolds H.T."/>
            <person name="Vijayakumar V."/>
            <person name="Gluck-Thaler E."/>
            <person name="Korotkin H.B."/>
            <person name="Matheny P.B."/>
            <person name="Slot J.C."/>
        </authorList>
    </citation>
    <scope>NUCLEOTIDE SEQUENCE [LARGE SCALE GENOMIC DNA]</scope>
    <source>
        <strain evidence="2 3">2631</strain>
    </source>
</reference>
<comment type="caution">
    <text evidence="2">The sequence shown here is derived from an EMBL/GenBank/DDBJ whole genome shotgun (WGS) entry which is preliminary data.</text>
</comment>
<dbReference type="InParanoid" id="A0A409WTM0"/>
<name>A0A409WTM0_PSICY</name>
<dbReference type="InterPro" id="IPR040976">
    <property type="entry name" value="Pkinase_fungal"/>
</dbReference>
<proteinExistence type="predicted"/>
<dbReference type="SUPFAM" id="SSF56112">
    <property type="entry name" value="Protein kinase-like (PK-like)"/>
    <property type="match status" value="1"/>
</dbReference>
<dbReference type="PANTHER" id="PTHR38248">
    <property type="entry name" value="FUNK1 6"/>
    <property type="match status" value="1"/>
</dbReference>
<gene>
    <name evidence="2" type="ORF">CVT25_013479</name>
</gene>
<dbReference type="GO" id="GO:0004672">
    <property type="term" value="F:protein kinase activity"/>
    <property type="evidence" value="ECO:0007669"/>
    <property type="project" value="InterPro"/>
</dbReference>
<evidence type="ECO:0000313" key="3">
    <source>
        <dbReference type="Proteomes" id="UP000283269"/>
    </source>
</evidence>
<dbReference type="Pfam" id="PF17667">
    <property type="entry name" value="Pkinase_fungal"/>
    <property type="match status" value="1"/>
</dbReference>
<keyword evidence="3" id="KW-1185">Reference proteome</keyword>
<accession>A0A409WTM0</accession>
<evidence type="ECO:0000259" key="1">
    <source>
        <dbReference type="Pfam" id="PF17667"/>
    </source>
</evidence>
<dbReference type="AlphaFoldDB" id="A0A409WTM0"/>
<dbReference type="Proteomes" id="UP000283269">
    <property type="component" value="Unassembled WGS sequence"/>
</dbReference>
<feature type="domain" description="Fungal-type protein kinase" evidence="1">
    <location>
        <begin position="194"/>
        <end position="472"/>
    </location>
</feature>
<organism evidence="2 3">
    <name type="scientific">Psilocybe cyanescens</name>
    <dbReference type="NCBI Taxonomy" id="93625"/>
    <lineage>
        <taxon>Eukaryota</taxon>
        <taxon>Fungi</taxon>
        <taxon>Dikarya</taxon>
        <taxon>Basidiomycota</taxon>
        <taxon>Agaricomycotina</taxon>
        <taxon>Agaricomycetes</taxon>
        <taxon>Agaricomycetidae</taxon>
        <taxon>Agaricales</taxon>
        <taxon>Agaricineae</taxon>
        <taxon>Strophariaceae</taxon>
        <taxon>Psilocybe</taxon>
    </lineage>
</organism>
<dbReference type="STRING" id="93625.A0A409WTM0"/>